<protein>
    <submittedName>
        <fullName evidence="2">Uncharacterized protein</fullName>
    </submittedName>
</protein>
<comment type="caution">
    <text evidence="2">The sequence shown here is derived from an EMBL/GenBank/DDBJ whole genome shotgun (WGS) entry which is preliminary data.</text>
</comment>
<reference evidence="2" key="1">
    <citation type="submission" date="2023-06" db="EMBL/GenBank/DDBJ databases">
        <title>Genome-scale phylogeny and comparative genomics of the fungal order Sordariales.</title>
        <authorList>
            <consortium name="Lawrence Berkeley National Laboratory"/>
            <person name="Hensen N."/>
            <person name="Bonometti L."/>
            <person name="Westerberg I."/>
            <person name="Brannstrom I.O."/>
            <person name="Guillou S."/>
            <person name="Cros-Aarteil S."/>
            <person name="Calhoun S."/>
            <person name="Haridas S."/>
            <person name="Kuo A."/>
            <person name="Mondo S."/>
            <person name="Pangilinan J."/>
            <person name="Riley R."/>
            <person name="Labutti K."/>
            <person name="Andreopoulos B."/>
            <person name="Lipzen A."/>
            <person name="Chen C."/>
            <person name="Yanf M."/>
            <person name="Daum C."/>
            <person name="Ng V."/>
            <person name="Clum A."/>
            <person name="Steindorff A."/>
            <person name="Ohm R."/>
            <person name="Martin F."/>
            <person name="Silar P."/>
            <person name="Natvig D."/>
            <person name="Lalanne C."/>
            <person name="Gautier V."/>
            <person name="Ament-Velasquez S.L."/>
            <person name="Kruys A."/>
            <person name="Hutchinson M.I."/>
            <person name="Powell A.J."/>
            <person name="Barry K."/>
            <person name="Miller A.N."/>
            <person name="Grigoriev I.V."/>
            <person name="Debuchy R."/>
            <person name="Gladieux P."/>
            <person name="Thoren M.H."/>
            <person name="Johannesson H."/>
        </authorList>
    </citation>
    <scope>NUCLEOTIDE SEQUENCE</scope>
    <source>
        <strain evidence="2">PSN4</strain>
    </source>
</reference>
<dbReference type="Proteomes" id="UP001239445">
    <property type="component" value="Unassembled WGS sequence"/>
</dbReference>
<dbReference type="EMBL" id="MU839831">
    <property type="protein sequence ID" value="KAK1756867.1"/>
    <property type="molecule type" value="Genomic_DNA"/>
</dbReference>
<evidence type="ECO:0000313" key="3">
    <source>
        <dbReference type="Proteomes" id="UP001239445"/>
    </source>
</evidence>
<name>A0AAJ0F7I2_9PEZI</name>
<organism evidence="2 3">
    <name type="scientific">Echria macrotheca</name>
    <dbReference type="NCBI Taxonomy" id="438768"/>
    <lineage>
        <taxon>Eukaryota</taxon>
        <taxon>Fungi</taxon>
        <taxon>Dikarya</taxon>
        <taxon>Ascomycota</taxon>
        <taxon>Pezizomycotina</taxon>
        <taxon>Sordariomycetes</taxon>
        <taxon>Sordariomycetidae</taxon>
        <taxon>Sordariales</taxon>
        <taxon>Schizotheciaceae</taxon>
        <taxon>Echria</taxon>
    </lineage>
</organism>
<feature type="region of interest" description="Disordered" evidence="1">
    <location>
        <begin position="1"/>
        <end position="20"/>
    </location>
</feature>
<proteinExistence type="predicted"/>
<evidence type="ECO:0000313" key="2">
    <source>
        <dbReference type="EMBL" id="KAK1756867.1"/>
    </source>
</evidence>
<feature type="compositionally biased region" description="Polar residues" evidence="1">
    <location>
        <begin position="11"/>
        <end position="20"/>
    </location>
</feature>
<gene>
    <name evidence="2" type="ORF">QBC47DRAFT_171365</name>
</gene>
<evidence type="ECO:0000256" key="1">
    <source>
        <dbReference type="SAM" id="MobiDB-lite"/>
    </source>
</evidence>
<sequence>MRADALAPALPSTSLRHQGTPPSLADCLGCLSSLVERPTLLRALSPLPALLAQNSLAVCRAACPCASQPSWFVCEAFLASLRGLFAVVSQQHSFPNGSTDASSISLPLWPSPSPGSSPSGFPNFPCFRFSSDLLARGPPNDLPAELVPTCRRSVADTLPIEELELQISCLFLQQPSAGQLPVTEADPEISRATVDADGQMHRGTSLFGVAATGRHDRVADALSPAAEPEGFSGSVPGFLPWNHHVQHRHPSHSGCLLELC</sequence>
<keyword evidence="3" id="KW-1185">Reference proteome</keyword>
<accession>A0AAJ0F7I2</accession>
<dbReference type="AlphaFoldDB" id="A0AAJ0F7I2"/>